<dbReference type="RefSeq" id="WP_256530478.1">
    <property type="nucleotide sequence ID" value="NZ_CP101824.1"/>
</dbReference>
<dbReference type="PANTHER" id="PTHR43335:SF4">
    <property type="entry name" value="ABC TRANSPORTER, ATP-BINDING PROTEIN"/>
    <property type="match status" value="1"/>
</dbReference>
<evidence type="ECO:0000256" key="2">
    <source>
        <dbReference type="ARBA" id="ARBA00022448"/>
    </source>
</evidence>
<dbReference type="SMART" id="SM00382">
    <property type="entry name" value="AAA"/>
    <property type="match status" value="1"/>
</dbReference>
<evidence type="ECO:0000256" key="3">
    <source>
        <dbReference type="ARBA" id="ARBA00022741"/>
    </source>
</evidence>
<sequence>MAAIQLSGVTKTYGDVAALRGIDLTVERGEVFGFLGPNGAGKSTTIDILLRYTHPTDGHVEVLGHDVATEPVAVRRETGVLPEGFAPFETMTGRQHVEYAIEANAADDDPDELLERVDVAHAADRLATGYSKGMAQRLTLATALVGDPDLLILDEPSTGLDPHGVRTMREIVREECDRGATVFFSSHILEQVEAVADRVGILSDGQLLTVDTIDGLRDGVGATGTLTVTLDPDATKPTEPTGRPGGTATAEATGTPSETVGPSTSGSSRRATADPGQRSVAEPGAVVESIDGVDAVSRRGDELVVTCRREAKLGVLDELRDAGLVIRDFTTEETSLEDLFVSYTEGER</sequence>
<dbReference type="InterPro" id="IPR003439">
    <property type="entry name" value="ABC_transporter-like_ATP-bd"/>
</dbReference>
<dbReference type="GeneID" id="73903162"/>
<feature type="compositionally biased region" description="Low complexity" evidence="5">
    <location>
        <begin position="227"/>
        <end position="259"/>
    </location>
</feature>
<dbReference type="Pfam" id="PF00005">
    <property type="entry name" value="ABC_tran"/>
    <property type="match status" value="1"/>
</dbReference>
<dbReference type="AlphaFoldDB" id="A0ABD5NL49"/>
<comment type="similarity">
    <text evidence="1">Belongs to the ABC transporter superfamily.</text>
</comment>
<evidence type="ECO:0000256" key="4">
    <source>
        <dbReference type="ARBA" id="ARBA00022840"/>
    </source>
</evidence>
<dbReference type="InterPro" id="IPR027417">
    <property type="entry name" value="P-loop_NTPase"/>
</dbReference>
<dbReference type="Gene3D" id="3.40.50.300">
    <property type="entry name" value="P-loop containing nucleotide triphosphate hydrolases"/>
    <property type="match status" value="1"/>
</dbReference>
<feature type="region of interest" description="Disordered" evidence="5">
    <location>
        <begin position="227"/>
        <end position="284"/>
    </location>
</feature>
<evidence type="ECO:0000259" key="6">
    <source>
        <dbReference type="PROSITE" id="PS50893"/>
    </source>
</evidence>
<dbReference type="SUPFAM" id="SSF52540">
    <property type="entry name" value="P-loop containing nucleoside triphosphate hydrolases"/>
    <property type="match status" value="1"/>
</dbReference>
<dbReference type="GO" id="GO:0005524">
    <property type="term" value="F:ATP binding"/>
    <property type="evidence" value="ECO:0007669"/>
    <property type="project" value="UniProtKB-KW"/>
</dbReference>
<feature type="compositionally biased region" description="Polar residues" evidence="5">
    <location>
        <begin position="260"/>
        <end position="270"/>
    </location>
</feature>
<name>A0ABD5NL49_9EURY</name>
<reference evidence="7 8" key="1">
    <citation type="journal article" date="2019" name="Int. J. Syst. Evol. Microbiol.">
        <title>The Global Catalogue of Microorganisms (GCM) 10K type strain sequencing project: providing services to taxonomists for standard genome sequencing and annotation.</title>
        <authorList>
            <consortium name="The Broad Institute Genomics Platform"/>
            <consortium name="The Broad Institute Genome Sequencing Center for Infectious Disease"/>
            <person name="Wu L."/>
            <person name="Ma J."/>
        </authorList>
    </citation>
    <scope>NUCLEOTIDE SEQUENCE [LARGE SCALE GENOMIC DNA]</scope>
    <source>
        <strain evidence="7 8">IBRC-M 10256</strain>
    </source>
</reference>
<dbReference type="PROSITE" id="PS50893">
    <property type="entry name" value="ABC_TRANSPORTER_2"/>
    <property type="match status" value="1"/>
</dbReference>
<dbReference type="Proteomes" id="UP001595846">
    <property type="component" value="Unassembled WGS sequence"/>
</dbReference>
<evidence type="ECO:0000313" key="7">
    <source>
        <dbReference type="EMBL" id="MFC3957787.1"/>
    </source>
</evidence>
<gene>
    <name evidence="7" type="ORF">ACFOUR_05290</name>
</gene>
<organism evidence="7 8">
    <name type="scientific">Halovivax cerinus</name>
    <dbReference type="NCBI Taxonomy" id="1487865"/>
    <lineage>
        <taxon>Archaea</taxon>
        <taxon>Methanobacteriati</taxon>
        <taxon>Methanobacteriota</taxon>
        <taxon>Stenosarchaea group</taxon>
        <taxon>Halobacteria</taxon>
        <taxon>Halobacteriales</taxon>
        <taxon>Natrialbaceae</taxon>
        <taxon>Halovivax</taxon>
    </lineage>
</organism>
<keyword evidence="3" id="KW-0547">Nucleotide-binding</keyword>
<dbReference type="PROSITE" id="PS00211">
    <property type="entry name" value="ABC_TRANSPORTER_1"/>
    <property type="match status" value="1"/>
</dbReference>
<feature type="domain" description="ABC transporter" evidence="6">
    <location>
        <begin position="4"/>
        <end position="229"/>
    </location>
</feature>
<keyword evidence="8" id="KW-1185">Reference proteome</keyword>
<dbReference type="EMBL" id="JBHSAQ010000002">
    <property type="protein sequence ID" value="MFC3957787.1"/>
    <property type="molecule type" value="Genomic_DNA"/>
</dbReference>
<keyword evidence="2" id="KW-0813">Transport</keyword>
<evidence type="ECO:0000256" key="5">
    <source>
        <dbReference type="SAM" id="MobiDB-lite"/>
    </source>
</evidence>
<keyword evidence="4 7" id="KW-0067">ATP-binding</keyword>
<dbReference type="InterPro" id="IPR017871">
    <property type="entry name" value="ABC_transporter-like_CS"/>
</dbReference>
<comment type="caution">
    <text evidence="7">The sequence shown here is derived from an EMBL/GenBank/DDBJ whole genome shotgun (WGS) entry which is preliminary data.</text>
</comment>
<evidence type="ECO:0000256" key="1">
    <source>
        <dbReference type="ARBA" id="ARBA00005417"/>
    </source>
</evidence>
<dbReference type="CDD" id="cd03230">
    <property type="entry name" value="ABC_DR_subfamily_A"/>
    <property type="match status" value="1"/>
</dbReference>
<proteinExistence type="inferred from homology"/>
<dbReference type="InterPro" id="IPR003593">
    <property type="entry name" value="AAA+_ATPase"/>
</dbReference>
<dbReference type="PANTHER" id="PTHR43335">
    <property type="entry name" value="ABC TRANSPORTER, ATP-BINDING PROTEIN"/>
    <property type="match status" value="1"/>
</dbReference>
<protein>
    <submittedName>
        <fullName evidence="7">ATP-binding cassette domain-containing protein</fullName>
    </submittedName>
</protein>
<accession>A0ABD5NL49</accession>
<evidence type="ECO:0000313" key="8">
    <source>
        <dbReference type="Proteomes" id="UP001595846"/>
    </source>
</evidence>